<evidence type="ECO:0000313" key="3">
    <source>
        <dbReference type="EMBL" id="KAK8176161.1"/>
    </source>
</evidence>
<feature type="transmembrane region" description="Helical" evidence="2">
    <location>
        <begin position="71"/>
        <end position="93"/>
    </location>
</feature>
<keyword evidence="4" id="KW-1185">Reference proteome</keyword>
<comment type="caution">
    <text evidence="3">The sequence shown here is derived from an EMBL/GenBank/DDBJ whole genome shotgun (WGS) entry which is preliminary data.</text>
</comment>
<keyword evidence="2" id="KW-0472">Membrane</keyword>
<organism evidence="3 4">
    <name type="scientific">Phyllosticta citrichinensis</name>
    <dbReference type="NCBI Taxonomy" id="1130410"/>
    <lineage>
        <taxon>Eukaryota</taxon>
        <taxon>Fungi</taxon>
        <taxon>Dikarya</taxon>
        <taxon>Ascomycota</taxon>
        <taxon>Pezizomycotina</taxon>
        <taxon>Dothideomycetes</taxon>
        <taxon>Dothideomycetes incertae sedis</taxon>
        <taxon>Botryosphaeriales</taxon>
        <taxon>Phyllostictaceae</taxon>
        <taxon>Phyllosticta</taxon>
    </lineage>
</organism>
<feature type="transmembrane region" description="Helical" evidence="2">
    <location>
        <begin position="105"/>
        <end position="128"/>
    </location>
</feature>
<accession>A0ABR1Y4N9</accession>
<evidence type="ECO:0000256" key="1">
    <source>
        <dbReference type="SAM" id="MobiDB-lite"/>
    </source>
</evidence>
<sequence>MPRYTHEASPWLRRVLIPFWIIRVVFMLLIAASFGIGIAVIAKDKNDADDDDDTDTNYNNDRTTKISAKTIAVVAIFFVLVLVCLILDIVSIVKFARRNLRPKTFLIFNTIQTTFWAAILVIDIVGSIKHRSALNFLFALIVLGRRSHPSNKHARKISALFLGLFIYAVIIYRRSRRDAARGVYAPATNPAVAAMQQPAPYVSPSPTPSAGNPNRLSARYYSPEPGIIAAQPGPFDAAAMSSTHSLPPQRSPVGSPFSSQGPYVMAPGPGPGLGQGAFMPPPPATAAAAQGHGETIEMGQR</sequence>
<reference evidence="3 4" key="1">
    <citation type="journal article" date="2022" name="G3 (Bethesda)">
        <title>Enemy or ally: a genomic approach to elucidate the lifestyle of Phyllosticta citrichinaensis.</title>
        <authorList>
            <person name="Buijs V.A."/>
            <person name="Groenewald J.Z."/>
            <person name="Haridas S."/>
            <person name="LaButti K.M."/>
            <person name="Lipzen A."/>
            <person name="Martin F.M."/>
            <person name="Barry K."/>
            <person name="Grigoriev I.V."/>
            <person name="Crous P.W."/>
            <person name="Seidl M.F."/>
        </authorList>
    </citation>
    <scope>NUCLEOTIDE SEQUENCE [LARGE SCALE GENOMIC DNA]</scope>
    <source>
        <strain evidence="3 4">CBS 129764</strain>
    </source>
</reference>
<proteinExistence type="predicted"/>
<feature type="region of interest" description="Disordered" evidence="1">
    <location>
        <begin position="239"/>
        <end position="258"/>
    </location>
</feature>
<evidence type="ECO:0000256" key="2">
    <source>
        <dbReference type="SAM" id="Phobius"/>
    </source>
</evidence>
<protein>
    <submittedName>
        <fullName evidence="3">Uncharacterized protein</fullName>
    </submittedName>
</protein>
<feature type="transmembrane region" description="Helical" evidence="2">
    <location>
        <begin position="153"/>
        <end position="172"/>
    </location>
</feature>
<feature type="region of interest" description="Disordered" evidence="1">
    <location>
        <begin position="279"/>
        <end position="301"/>
    </location>
</feature>
<evidence type="ECO:0000313" key="4">
    <source>
        <dbReference type="Proteomes" id="UP001456524"/>
    </source>
</evidence>
<name>A0ABR1Y4N9_9PEZI</name>
<dbReference type="EMBL" id="JBBWUH010000002">
    <property type="protein sequence ID" value="KAK8176161.1"/>
    <property type="molecule type" value="Genomic_DNA"/>
</dbReference>
<dbReference type="Proteomes" id="UP001456524">
    <property type="component" value="Unassembled WGS sequence"/>
</dbReference>
<feature type="transmembrane region" description="Helical" evidence="2">
    <location>
        <begin position="20"/>
        <end position="42"/>
    </location>
</feature>
<keyword evidence="2" id="KW-1133">Transmembrane helix</keyword>
<keyword evidence="2" id="KW-0812">Transmembrane</keyword>
<gene>
    <name evidence="3" type="ORF">IWX90DRAFT_498817</name>
</gene>